<sequence>MEFPDILVDTPRPARHDDEIVTSPVTHCSDTIQRPVLLNYQLSIGSLPSSPVYLLNSKLNATILDECLVRIHDTIVTGCASRFIGYECNLYKPGHRYQLEEDGGDSPQDQKPVSIQNDIELCPNLSADVTSTITAVGRFKEVFGSFLDYCIENLGFLSMRSRLSSGASLIWP</sequence>
<name>I8TM02_ASPO3</name>
<reference evidence="2" key="2">
    <citation type="submission" date="2012-06" db="EMBL/GenBank/DDBJ databases">
        <title>Comparative genomic analyses of Aspergillus oryzae 3.042 and A. oryzae RIB40 for soy-sauce fermentation.</title>
        <authorList>
            <person name="Zhao G."/>
            <person name="Hou L."/>
            <person name="Wang C."/>
            <person name="Cao X."/>
        </authorList>
    </citation>
    <scope>NUCLEOTIDE SEQUENCE [LARGE SCALE GENOMIC DNA]</scope>
    <source>
        <strain evidence="2">3.042</strain>
    </source>
</reference>
<organism evidence="1 2">
    <name type="scientific">Aspergillus oryzae (strain 3.042)</name>
    <name type="common">Yellow koji mold</name>
    <dbReference type="NCBI Taxonomy" id="1160506"/>
    <lineage>
        <taxon>Eukaryota</taxon>
        <taxon>Fungi</taxon>
        <taxon>Dikarya</taxon>
        <taxon>Ascomycota</taxon>
        <taxon>Pezizomycotina</taxon>
        <taxon>Eurotiomycetes</taxon>
        <taxon>Eurotiomycetidae</taxon>
        <taxon>Eurotiales</taxon>
        <taxon>Aspergillaceae</taxon>
        <taxon>Aspergillus</taxon>
        <taxon>Aspergillus subgen. Circumdati</taxon>
    </lineage>
</organism>
<dbReference type="AlphaFoldDB" id="I8TM02"/>
<protein>
    <submittedName>
        <fullName evidence="1">Uncharacterized protein</fullName>
    </submittedName>
</protein>
<accession>I8TM02</accession>
<dbReference type="EMBL" id="AKHY01000182">
    <property type="protein sequence ID" value="EIT74938.1"/>
    <property type="molecule type" value="Genomic_DNA"/>
</dbReference>
<evidence type="ECO:0000313" key="1">
    <source>
        <dbReference type="EMBL" id="EIT74938.1"/>
    </source>
</evidence>
<dbReference type="Proteomes" id="UP000002812">
    <property type="component" value="Unassembled WGS sequence"/>
</dbReference>
<comment type="caution">
    <text evidence="1">The sequence shown here is derived from an EMBL/GenBank/DDBJ whole genome shotgun (WGS) entry which is preliminary data.</text>
</comment>
<evidence type="ECO:0000313" key="2">
    <source>
        <dbReference type="Proteomes" id="UP000002812"/>
    </source>
</evidence>
<gene>
    <name evidence="1" type="ORF">Ao3042_08735</name>
</gene>
<dbReference type="OrthoDB" id="5958943at2759"/>
<dbReference type="HOGENOM" id="CLU_1554921_0_0_1"/>
<proteinExistence type="predicted"/>
<reference evidence="1 2" key="1">
    <citation type="journal article" date="2012" name="Eukaryot. Cell">
        <title>Draft genome sequence of Aspergillus oryzae strain 3.042.</title>
        <authorList>
            <person name="Zhao G."/>
            <person name="Yao Y."/>
            <person name="Qi W."/>
            <person name="Wang C."/>
            <person name="Hou L."/>
            <person name="Zeng B."/>
            <person name="Cao X."/>
        </authorList>
    </citation>
    <scope>NUCLEOTIDE SEQUENCE [LARGE SCALE GENOMIC DNA]</scope>
    <source>
        <strain evidence="1 2">3.042</strain>
    </source>
</reference>